<reference evidence="1 2" key="1">
    <citation type="journal article" date="2021" name="Sci. Rep.">
        <title>The genome of the diatom Chaetoceros tenuissimus carries an ancient integrated fragment of an extant virus.</title>
        <authorList>
            <person name="Hongo Y."/>
            <person name="Kimura K."/>
            <person name="Takaki Y."/>
            <person name="Yoshida Y."/>
            <person name="Baba S."/>
            <person name="Kobayashi G."/>
            <person name="Nagasaki K."/>
            <person name="Hano T."/>
            <person name="Tomaru Y."/>
        </authorList>
    </citation>
    <scope>NUCLEOTIDE SEQUENCE [LARGE SCALE GENOMIC DNA]</scope>
    <source>
        <strain evidence="1 2">NIES-3715</strain>
    </source>
</reference>
<evidence type="ECO:0000313" key="1">
    <source>
        <dbReference type="EMBL" id="GFH43925.1"/>
    </source>
</evidence>
<dbReference type="EMBL" id="BLLK01000019">
    <property type="protein sequence ID" value="GFH43925.1"/>
    <property type="molecule type" value="Genomic_DNA"/>
</dbReference>
<accession>A0AAD3GYS8</accession>
<sequence length="70" mass="8817">MREHLDIHFSKFRFIVPFRADEFWRCLVFLEISLVEKIKKSSWIQYAVKEGRFHNWVLHARYWVVFRDRC</sequence>
<comment type="caution">
    <text evidence="1">The sequence shown here is derived from an EMBL/GenBank/DDBJ whole genome shotgun (WGS) entry which is preliminary data.</text>
</comment>
<protein>
    <submittedName>
        <fullName evidence="1">Uncharacterized protein</fullName>
    </submittedName>
</protein>
<organism evidence="1 2">
    <name type="scientific">Chaetoceros tenuissimus</name>
    <dbReference type="NCBI Taxonomy" id="426638"/>
    <lineage>
        <taxon>Eukaryota</taxon>
        <taxon>Sar</taxon>
        <taxon>Stramenopiles</taxon>
        <taxon>Ochrophyta</taxon>
        <taxon>Bacillariophyta</taxon>
        <taxon>Coscinodiscophyceae</taxon>
        <taxon>Chaetocerotophycidae</taxon>
        <taxon>Chaetocerotales</taxon>
        <taxon>Chaetocerotaceae</taxon>
        <taxon>Chaetoceros</taxon>
    </lineage>
</organism>
<dbReference type="Proteomes" id="UP001054902">
    <property type="component" value="Unassembled WGS sequence"/>
</dbReference>
<gene>
    <name evidence="1" type="ORF">CTEN210_00399</name>
</gene>
<proteinExistence type="predicted"/>
<name>A0AAD3GYS8_9STRA</name>
<dbReference type="AlphaFoldDB" id="A0AAD3GYS8"/>
<evidence type="ECO:0000313" key="2">
    <source>
        <dbReference type="Proteomes" id="UP001054902"/>
    </source>
</evidence>
<keyword evidence="2" id="KW-1185">Reference proteome</keyword>